<organism evidence="1">
    <name type="scientific">Candidatus Berkiella cookevillensis</name>
    <dbReference type="NCBI Taxonomy" id="437022"/>
    <lineage>
        <taxon>Bacteria</taxon>
        <taxon>Pseudomonadati</taxon>
        <taxon>Pseudomonadota</taxon>
        <taxon>Gammaproteobacteria</taxon>
        <taxon>Candidatus Berkiellales</taxon>
        <taxon>Candidatus Berkiellaceae</taxon>
        <taxon>Candidatus Berkiella</taxon>
    </lineage>
</organism>
<reference evidence="1" key="1">
    <citation type="submission" date="2015-09" db="EMBL/GenBank/DDBJ databases">
        <title>Draft Genome Sequences of Two Novel Amoeba-resistant Intranuclear Bacteria, Candidatus Berkiella cookevillensis and Candidatus Berkiella aquae.</title>
        <authorList>
            <person name="Mehari Y.T."/>
            <person name="Arivett B.A."/>
            <person name="Farone A.L."/>
            <person name="Gunderson J.H."/>
            <person name="Farone M.B."/>
        </authorList>
    </citation>
    <scope>NUCLEOTIDE SEQUENCE [LARGE SCALE GENOMIC DNA]</scope>
    <source>
        <strain evidence="1">CC99</strain>
    </source>
</reference>
<dbReference type="STRING" id="437022.CC99x_02423"/>
<dbReference type="OrthoDB" id="9871091at2"/>
<protein>
    <recommendedName>
        <fullName evidence="4">HEPN domain-containing protein</fullName>
    </recommendedName>
</protein>
<evidence type="ECO:0000313" key="3">
    <source>
        <dbReference type="Proteomes" id="UP000051494"/>
    </source>
</evidence>
<dbReference type="RefSeq" id="WP_057625508.1">
    <property type="nucleotide sequence ID" value="NZ_LKHV02000001.1"/>
</dbReference>
<reference evidence="2" key="3">
    <citation type="submission" date="2021-06" db="EMBL/GenBank/DDBJ databases">
        <title>Genomic Description and Analysis of Intracellular Bacteria, Candidatus Berkiella cookevillensis and Candidatus Berkiella aquae.</title>
        <authorList>
            <person name="Kidane D.T."/>
            <person name="Mehari Y.T."/>
            <person name="Rice F.C."/>
            <person name="Arivett B.A."/>
            <person name="Farone A.L."/>
            <person name="Berk S.G."/>
            <person name="Farone M.B."/>
        </authorList>
    </citation>
    <scope>NUCLEOTIDE SEQUENCE</scope>
    <source>
        <strain evidence="2">CC99</strain>
    </source>
</reference>
<dbReference type="EMBL" id="LKHV01000018">
    <property type="protein sequence ID" value="KRG17353.1"/>
    <property type="molecule type" value="Genomic_DNA"/>
</dbReference>
<dbReference type="Proteomes" id="UP000051494">
    <property type="component" value="Unassembled WGS sequence"/>
</dbReference>
<evidence type="ECO:0008006" key="4">
    <source>
        <dbReference type="Google" id="ProtNLM"/>
    </source>
</evidence>
<evidence type="ECO:0000313" key="1">
    <source>
        <dbReference type="EMBL" id="KRG17353.1"/>
    </source>
</evidence>
<sequence>MRSQQSFNEYIVFLRETLSFLSQYWEKIGRRHPYIEDIQDGLNHSDPFILYKASIAASLLLEDKRIYH</sequence>
<dbReference type="EMBL" id="LKHV02000001">
    <property type="protein sequence ID" value="MCS5707759.1"/>
    <property type="molecule type" value="Genomic_DNA"/>
</dbReference>
<reference evidence="2" key="2">
    <citation type="journal article" date="2016" name="Genome Announc.">
        <title>Draft Genome Sequences of Two Novel Amoeba-Resistant Intranuclear Bacteria, 'Candidatus Berkiella cookevillensis' and 'Candidatus Berkiella aquae'.</title>
        <authorList>
            <person name="Mehari Y.T."/>
            <person name="Arivett B.A."/>
            <person name="Farone A.L."/>
            <person name="Gunderson J.H."/>
            <person name="Farone M.B."/>
        </authorList>
    </citation>
    <scope>NUCLEOTIDE SEQUENCE</scope>
    <source>
        <strain evidence="2">CC99</strain>
    </source>
</reference>
<keyword evidence="3" id="KW-1185">Reference proteome</keyword>
<proteinExistence type="predicted"/>
<comment type="caution">
    <text evidence="1">The sequence shown here is derived from an EMBL/GenBank/DDBJ whole genome shotgun (WGS) entry which is preliminary data.</text>
</comment>
<name>A0A0Q9YBZ6_9GAMM</name>
<dbReference type="AlphaFoldDB" id="A0A0Q9YBZ6"/>
<accession>A0A0Q9YBZ6</accession>
<gene>
    <name evidence="2" type="ORF">CC99x_002445</name>
    <name evidence="1" type="ORF">CC99x_02423</name>
</gene>
<evidence type="ECO:0000313" key="2">
    <source>
        <dbReference type="EMBL" id="MCS5707759.1"/>
    </source>
</evidence>